<dbReference type="Proteomes" id="UP000199060">
    <property type="component" value="Unassembled WGS sequence"/>
</dbReference>
<dbReference type="STRING" id="686796.SAMN04488104_100757"/>
<dbReference type="OrthoDB" id="1416011at2"/>
<dbReference type="RefSeq" id="WP_087938290.1">
    <property type="nucleotide sequence ID" value="NZ_FNAC01000007.1"/>
</dbReference>
<evidence type="ECO:0000313" key="2">
    <source>
        <dbReference type="Proteomes" id="UP000199060"/>
    </source>
</evidence>
<evidence type="ECO:0000313" key="1">
    <source>
        <dbReference type="EMBL" id="SDC83779.1"/>
    </source>
</evidence>
<proteinExistence type="predicted"/>
<dbReference type="AlphaFoldDB" id="A0A1G6PUM1"/>
<gene>
    <name evidence="1" type="ORF">SAMN04488104_100757</name>
</gene>
<keyword evidence="2" id="KW-1185">Reference proteome</keyword>
<accession>A0A1G6PUM1</accession>
<protein>
    <recommendedName>
        <fullName evidence="3">Exostosin family protein</fullName>
    </recommendedName>
</protein>
<sequence length="348" mass="40014">MLKIFVPPYSYQNKRVFEIFTHTKSKEIEIASLALGEFSLSLTIEDSDWVIIPVFITELLDKEGRSLIKQSANLAKKHSKPFALFSNSDFIVDVEVENAYILTPGAYKTKPNQIALPATLAEDPYLKWIGPTWEATPIQDIPNVGFCGQATSHPLKALKDFFTFAGTAVRNKLGLTLSNPGPIFLPAFQRKRLLNYFEKDSRIQTDFILRNQYKGGAVSPEEKEKVEKEFYQNINRNLFTVCLRGMGNYSVRFYQTLAMGRIPILVDTDERIAFQEFNQLNTLIPIIPFEKKEDIVEELVTYFKSKSEEELLKIQATCREIWEEYYQKRGLIHYVAKTLSQVIKSESH</sequence>
<dbReference type="EMBL" id="FNAC01000007">
    <property type="protein sequence ID" value="SDC83779.1"/>
    <property type="molecule type" value="Genomic_DNA"/>
</dbReference>
<reference evidence="2" key="1">
    <citation type="submission" date="2016-10" db="EMBL/GenBank/DDBJ databases">
        <authorList>
            <person name="Varghese N."/>
            <person name="Submissions S."/>
        </authorList>
    </citation>
    <scope>NUCLEOTIDE SEQUENCE [LARGE SCALE GENOMIC DNA]</scope>
    <source>
        <strain evidence="2">DSM 23095</strain>
    </source>
</reference>
<name>A0A1G6PUM1_9BACT</name>
<organism evidence="1 2">
    <name type="scientific">Algoriphagus faecimaris</name>
    <dbReference type="NCBI Taxonomy" id="686796"/>
    <lineage>
        <taxon>Bacteria</taxon>
        <taxon>Pseudomonadati</taxon>
        <taxon>Bacteroidota</taxon>
        <taxon>Cytophagia</taxon>
        <taxon>Cytophagales</taxon>
        <taxon>Cyclobacteriaceae</taxon>
        <taxon>Algoriphagus</taxon>
    </lineage>
</organism>
<evidence type="ECO:0008006" key="3">
    <source>
        <dbReference type="Google" id="ProtNLM"/>
    </source>
</evidence>